<reference evidence="1" key="1">
    <citation type="submission" date="2020-05" db="EMBL/GenBank/DDBJ databases">
        <authorList>
            <person name="Chiriac C."/>
            <person name="Salcher M."/>
            <person name="Ghai R."/>
            <person name="Kavagutti S V."/>
        </authorList>
    </citation>
    <scope>NUCLEOTIDE SEQUENCE</scope>
</reference>
<evidence type="ECO:0000313" key="1">
    <source>
        <dbReference type="EMBL" id="CAB4573121.1"/>
    </source>
</evidence>
<dbReference type="EMBL" id="CAEZTK010000075">
    <property type="protein sequence ID" value="CAB4573121.1"/>
    <property type="molecule type" value="Genomic_DNA"/>
</dbReference>
<sequence>MAAALRSWRIQLIDDATTIEIEMKVANKPKPPAKGVTATTIKLAATAVIAPSKSGNNCLGIGFQGLIGFGIAAPSGNGCCGLLPINVLIPCEPFYL</sequence>
<dbReference type="AlphaFoldDB" id="A0A6J6EA04"/>
<gene>
    <name evidence="1" type="ORF">UFOPK1643_00890</name>
</gene>
<organism evidence="1">
    <name type="scientific">freshwater metagenome</name>
    <dbReference type="NCBI Taxonomy" id="449393"/>
    <lineage>
        <taxon>unclassified sequences</taxon>
        <taxon>metagenomes</taxon>
        <taxon>ecological metagenomes</taxon>
    </lineage>
</organism>
<proteinExistence type="predicted"/>
<name>A0A6J6EA04_9ZZZZ</name>
<protein>
    <submittedName>
        <fullName evidence="1">Unannotated protein</fullName>
    </submittedName>
</protein>
<accession>A0A6J6EA04</accession>